<evidence type="ECO:0000256" key="12">
    <source>
        <dbReference type="ARBA" id="ARBA00031636"/>
    </source>
</evidence>
<feature type="transmembrane region" description="Helical" evidence="13">
    <location>
        <begin position="134"/>
        <end position="152"/>
    </location>
</feature>
<keyword evidence="11 13" id="KW-0472">Membrane</keyword>
<evidence type="ECO:0000256" key="10">
    <source>
        <dbReference type="ARBA" id="ARBA00023065"/>
    </source>
</evidence>
<comment type="subcellular location">
    <subcellularLocation>
        <location evidence="2">Cell membrane</location>
        <topology evidence="2">Multi-pass membrane protein</topology>
    </subcellularLocation>
</comment>
<dbReference type="GO" id="GO:0005886">
    <property type="term" value="C:plasma membrane"/>
    <property type="evidence" value="ECO:0007669"/>
    <property type="project" value="UniProtKB-SubCell"/>
</dbReference>
<dbReference type="GO" id="GO:0042910">
    <property type="term" value="F:xenobiotic transmembrane transporter activity"/>
    <property type="evidence" value="ECO:0007669"/>
    <property type="project" value="InterPro"/>
</dbReference>
<feature type="transmembrane region" description="Helical" evidence="13">
    <location>
        <begin position="195"/>
        <end position="217"/>
    </location>
</feature>
<dbReference type="EMBL" id="CP048000">
    <property type="protein sequence ID" value="QHQ60878.1"/>
    <property type="molecule type" value="Genomic_DNA"/>
</dbReference>
<dbReference type="NCBIfam" id="TIGR00797">
    <property type="entry name" value="matE"/>
    <property type="match status" value="1"/>
</dbReference>
<evidence type="ECO:0000256" key="1">
    <source>
        <dbReference type="ARBA" id="ARBA00003408"/>
    </source>
</evidence>
<evidence type="ECO:0000256" key="7">
    <source>
        <dbReference type="ARBA" id="ARBA00022475"/>
    </source>
</evidence>
<keyword evidence="8 13" id="KW-0812">Transmembrane</keyword>
<dbReference type="RefSeq" id="WP_161837706.1">
    <property type="nucleotide sequence ID" value="NZ_CP048000.1"/>
</dbReference>
<feature type="transmembrane region" description="Helical" evidence="13">
    <location>
        <begin position="388"/>
        <end position="408"/>
    </location>
</feature>
<feature type="transmembrane region" description="Helical" evidence="13">
    <location>
        <begin position="316"/>
        <end position="336"/>
    </location>
</feature>
<dbReference type="InterPro" id="IPR048279">
    <property type="entry name" value="MdtK-like"/>
</dbReference>
<accession>A0A6P1TNF0</accession>
<dbReference type="InterPro" id="IPR002528">
    <property type="entry name" value="MATE_fam"/>
</dbReference>
<proteinExistence type="inferred from homology"/>
<feature type="transmembrane region" description="Helical" evidence="13">
    <location>
        <begin position="237"/>
        <end position="262"/>
    </location>
</feature>
<gene>
    <name evidence="14" type="ORF">Ana3638_08955</name>
</gene>
<evidence type="ECO:0000256" key="5">
    <source>
        <dbReference type="ARBA" id="ARBA00022448"/>
    </source>
</evidence>
<name>A0A6P1TNF0_9FIRM</name>
<dbReference type="KEGG" id="anr:Ana3638_08955"/>
<keyword evidence="10" id="KW-0406">Ion transport</keyword>
<feature type="transmembrane region" description="Helical" evidence="13">
    <location>
        <begin position="15"/>
        <end position="35"/>
    </location>
</feature>
<keyword evidence="15" id="KW-1185">Reference proteome</keyword>
<evidence type="ECO:0000256" key="11">
    <source>
        <dbReference type="ARBA" id="ARBA00023136"/>
    </source>
</evidence>
<dbReference type="GO" id="GO:0006811">
    <property type="term" value="P:monoatomic ion transport"/>
    <property type="evidence" value="ECO:0007669"/>
    <property type="project" value="UniProtKB-KW"/>
</dbReference>
<evidence type="ECO:0000256" key="3">
    <source>
        <dbReference type="ARBA" id="ARBA00010199"/>
    </source>
</evidence>
<evidence type="ECO:0000256" key="2">
    <source>
        <dbReference type="ARBA" id="ARBA00004651"/>
    </source>
</evidence>
<evidence type="ECO:0000256" key="6">
    <source>
        <dbReference type="ARBA" id="ARBA00022449"/>
    </source>
</evidence>
<evidence type="ECO:0000313" key="15">
    <source>
        <dbReference type="Proteomes" id="UP000464314"/>
    </source>
</evidence>
<feature type="transmembrane region" description="Helical" evidence="13">
    <location>
        <begin position="164"/>
        <end position="189"/>
    </location>
</feature>
<dbReference type="GO" id="GO:0015297">
    <property type="term" value="F:antiporter activity"/>
    <property type="evidence" value="ECO:0007669"/>
    <property type="project" value="UniProtKB-KW"/>
</dbReference>
<evidence type="ECO:0000256" key="9">
    <source>
        <dbReference type="ARBA" id="ARBA00022989"/>
    </source>
</evidence>
<keyword evidence="5" id="KW-0813">Transport</keyword>
<keyword evidence="9 13" id="KW-1133">Transmembrane helix</keyword>
<dbReference type="PIRSF" id="PIRSF006603">
    <property type="entry name" value="DinF"/>
    <property type="match status" value="1"/>
</dbReference>
<comment type="similarity">
    <text evidence="3">Belongs to the multi antimicrobial extrusion (MATE) (TC 2.A.66.1) family.</text>
</comment>
<dbReference type="Pfam" id="PF01554">
    <property type="entry name" value="MatE"/>
    <property type="match status" value="2"/>
</dbReference>
<feature type="transmembrane region" description="Helical" evidence="13">
    <location>
        <begin position="414"/>
        <end position="436"/>
    </location>
</feature>
<dbReference type="AlphaFoldDB" id="A0A6P1TNF0"/>
<dbReference type="Proteomes" id="UP000464314">
    <property type="component" value="Chromosome"/>
</dbReference>
<dbReference type="CDD" id="cd13138">
    <property type="entry name" value="MATE_yoeA_like"/>
    <property type="match status" value="1"/>
</dbReference>
<feature type="transmembrane region" description="Helical" evidence="13">
    <location>
        <begin position="356"/>
        <end position="376"/>
    </location>
</feature>
<organism evidence="14 15">
    <name type="scientific">Anaerocolumna sedimenticola</name>
    <dbReference type="NCBI Taxonomy" id="2696063"/>
    <lineage>
        <taxon>Bacteria</taxon>
        <taxon>Bacillati</taxon>
        <taxon>Bacillota</taxon>
        <taxon>Clostridia</taxon>
        <taxon>Lachnospirales</taxon>
        <taxon>Lachnospiraceae</taxon>
        <taxon>Anaerocolumna</taxon>
    </lineage>
</organism>
<evidence type="ECO:0000256" key="8">
    <source>
        <dbReference type="ARBA" id="ARBA00022692"/>
    </source>
</evidence>
<evidence type="ECO:0000256" key="4">
    <source>
        <dbReference type="ARBA" id="ARBA00020268"/>
    </source>
</evidence>
<keyword evidence="6" id="KW-0050">Antiport</keyword>
<dbReference type="PANTHER" id="PTHR43298">
    <property type="entry name" value="MULTIDRUG RESISTANCE PROTEIN NORM-RELATED"/>
    <property type="match status" value="1"/>
</dbReference>
<feature type="transmembrane region" description="Helical" evidence="13">
    <location>
        <begin position="55"/>
        <end position="81"/>
    </location>
</feature>
<feature type="transmembrane region" description="Helical" evidence="13">
    <location>
        <begin position="282"/>
        <end position="304"/>
    </location>
</feature>
<keyword evidence="7" id="KW-1003">Cell membrane</keyword>
<comment type="function">
    <text evidence="1">Multidrug efflux pump.</text>
</comment>
<dbReference type="InterPro" id="IPR050222">
    <property type="entry name" value="MATE_MdtK"/>
</dbReference>
<reference evidence="14 15" key="1">
    <citation type="submission" date="2020-01" db="EMBL/GenBank/DDBJ databases">
        <title>Genome analysis of Anaerocolumna sp. CBA3638.</title>
        <authorList>
            <person name="Kim J."/>
            <person name="Roh S.W."/>
        </authorList>
    </citation>
    <scope>NUCLEOTIDE SEQUENCE [LARGE SCALE GENOMIC DNA]</scope>
    <source>
        <strain evidence="14 15">CBA3638</strain>
    </source>
</reference>
<feature type="transmembrane region" description="Helical" evidence="13">
    <location>
        <begin position="93"/>
        <end position="114"/>
    </location>
</feature>
<sequence length="446" mass="48612">MKTNDMLRGSAGKSLFLFALPMMIGNLFQQFYTMIDAVIVGRFVGEDALAAVGASYALTTVFISIAIGGGVGASVLTSQYLGGKDFSKMKTSIFTALFTFLGLSIILGLCGFFLSSSIMQWLNTPDNIIEQASLFLRIYFMGLPFLFMYNVLSSVFNSLGKSNIPLYLLIFSSLLNVVLDLIMVCIFHLGVAGVAWATLTAQGISAIMSFIILMRHLKIYMDTGNIKRYDTSALGKIFKIALPSILQQSIVSIGMMLVQSVVNGFGSEVLAGYSSAIRIESIVVVPLTAMGNAVSTFTAQNIGANQKDRAKKGYHAGYLIVAMFAIATCLILELFHTPIISAFLNKESSTLALQTGTAYLKFMGFFYVMIGLKMITDGLLRGAGDMKVFTIANLVNLSIRVFVAFHFAPVWGIAAVWYAVPMGWTANYLLSFGRYLTGKWKTIKLK</sequence>
<dbReference type="PANTHER" id="PTHR43298:SF2">
    <property type="entry name" value="FMN_FAD EXPORTER YEEO-RELATED"/>
    <property type="match status" value="1"/>
</dbReference>
<protein>
    <recommendedName>
        <fullName evidence="4">Probable multidrug resistance protein NorM</fullName>
    </recommendedName>
    <alternativeName>
        <fullName evidence="12">Multidrug-efflux transporter</fullName>
    </alternativeName>
</protein>
<evidence type="ECO:0000256" key="13">
    <source>
        <dbReference type="SAM" id="Phobius"/>
    </source>
</evidence>
<evidence type="ECO:0000313" key="14">
    <source>
        <dbReference type="EMBL" id="QHQ60878.1"/>
    </source>
</evidence>